<dbReference type="SUPFAM" id="SSF49899">
    <property type="entry name" value="Concanavalin A-like lectins/glucanases"/>
    <property type="match status" value="1"/>
</dbReference>
<evidence type="ECO:0000313" key="10">
    <source>
        <dbReference type="Proteomes" id="UP001469553"/>
    </source>
</evidence>
<feature type="signal peptide" evidence="7">
    <location>
        <begin position="1"/>
        <end position="20"/>
    </location>
</feature>
<feature type="region of interest" description="Disordered" evidence="6">
    <location>
        <begin position="323"/>
        <end position="359"/>
    </location>
</feature>
<feature type="domain" description="Thrombospondin-like N-terminal" evidence="8">
    <location>
        <begin position="134"/>
        <end position="323"/>
    </location>
</feature>
<feature type="region of interest" description="Disordered" evidence="6">
    <location>
        <begin position="403"/>
        <end position="502"/>
    </location>
</feature>
<evidence type="ECO:0000259" key="8">
    <source>
        <dbReference type="SMART" id="SM00210"/>
    </source>
</evidence>
<feature type="chain" id="PRO_5046631910" description="Thrombospondin-like N-terminal domain-containing protein" evidence="7">
    <location>
        <begin position="21"/>
        <end position="502"/>
    </location>
</feature>
<feature type="compositionally biased region" description="Polar residues" evidence="6">
    <location>
        <begin position="110"/>
        <end position="121"/>
    </location>
</feature>
<feature type="region of interest" description="Disordered" evidence="6">
    <location>
        <begin position="39"/>
        <end position="65"/>
    </location>
</feature>
<dbReference type="EMBL" id="JAHRIP010000640">
    <property type="protein sequence ID" value="MEQ2279576.1"/>
    <property type="molecule type" value="Genomic_DNA"/>
</dbReference>
<feature type="compositionally biased region" description="Basic and acidic residues" evidence="6">
    <location>
        <begin position="403"/>
        <end position="417"/>
    </location>
</feature>
<dbReference type="Pfam" id="PF01391">
    <property type="entry name" value="Collagen"/>
    <property type="match status" value="1"/>
</dbReference>
<dbReference type="InterPro" id="IPR048287">
    <property type="entry name" value="TSPN-like_N"/>
</dbReference>
<feature type="compositionally biased region" description="Acidic residues" evidence="6">
    <location>
        <begin position="345"/>
        <end position="354"/>
    </location>
</feature>
<feature type="region of interest" description="Disordered" evidence="6">
    <location>
        <begin position="104"/>
        <end position="126"/>
    </location>
</feature>
<evidence type="ECO:0000313" key="9">
    <source>
        <dbReference type="EMBL" id="MEQ2279576.1"/>
    </source>
</evidence>
<evidence type="ECO:0000256" key="4">
    <source>
        <dbReference type="ARBA" id="ARBA00022729"/>
    </source>
</evidence>
<accession>A0ABV0XDQ2</accession>
<proteinExistence type="predicted"/>
<gene>
    <name evidence="9" type="ORF">AMECASPLE_010869</name>
</gene>
<dbReference type="PANTHER" id="PTHR15427">
    <property type="entry name" value="EMILIN ELASTIN MICROFIBRIL INTERFACE-LOCATED PROTEIN ELASTIN MICROFIBRIL INTERFACER"/>
    <property type="match status" value="1"/>
</dbReference>
<dbReference type="Gene3D" id="2.60.120.200">
    <property type="match status" value="1"/>
</dbReference>
<feature type="non-terminal residue" evidence="9">
    <location>
        <position position="502"/>
    </location>
</feature>
<dbReference type="InterPro" id="IPR013320">
    <property type="entry name" value="ConA-like_dom_sf"/>
</dbReference>
<feature type="compositionally biased region" description="Low complexity" evidence="6">
    <location>
        <begin position="453"/>
        <end position="468"/>
    </location>
</feature>
<dbReference type="Proteomes" id="UP001469553">
    <property type="component" value="Unassembled WGS sequence"/>
</dbReference>
<keyword evidence="4 7" id="KW-0732">Signal</keyword>
<dbReference type="PANTHER" id="PTHR15427:SF33">
    <property type="entry name" value="COLLAGEN IV NC1 DOMAIN-CONTAINING PROTEIN"/>
    <property type="match status" value="1"/>
</dbReference>
<dbReference type="InterPro" id="IPR008160">
    <property type="entry name" value="Collagen"/>
</dbReference>
<name>A0ABV0XDQ2_9TELE</name>
<evidence type="ECO:0000256" key="6">
    <source>
        <dbReference type="SAM" id="MobiDB-lite"/>
    </source>
</evidence>
<sequence>MGAIHICLILLFLASSPVRAQWWRFIWPDPKITTVPPTLTSPTVTSQEPSTTQGIPSKSGLGKEDKVTDIDAEGTQIGWSMLSSTPHKSEKLVSQRTVNTFIFSPGGNSGESTKGRSTNKPLKQWKNEKSSGSHLDLMDLIGIPLPPSVSFTPGFEGFPAYSFGSEANVGRLTRTFVPEPFYRDFSIIVTVRPDSQRGGVLFAITDAQQKVVELGLALTTVHQGVQSILLYYTDKEKASHSHKAAAFSVPDMTDQWTRFTLEVEHNEVRLYMDCGQAEKVTFHRKPEKLTFSQNSGIFVANAGSTGLDKFEGSIQQLVIKDDPKGAEDQCEEDDPNASGYASGDDPLDDRETEEDSRKREYEVKRLGEHRLPDIDPLTVVPEVELYENSSHMTPTVVSEDLRMRGSHQTEKEGEQSRHVHIKPGLKGEQGDRGLPGPPGPPGYCYLHKEERGVPGPQGLPGAPGARGADGQKGCKGNKGELGPKGQQGFPGLSGEAGPKGEK</sequence>
<keyword evidence="2" id="KW-0964">Secreted</keyword>
<evidence type="ECO:0000256" key="5">
    <source>
        <dbReference type="ARBA" id="ARBA00022737"/>
    </source>
</evidence>
<keyword evidence="10" id="KW-1185">Reference proteome</keyword>
<evidence type="ECO:0000256" key="3">
    <source>
        <dbReference type="ARBA" id="ARBA00022530"/>
    </source>
</evidence>
<protein>
    <recommendedName>
        <fullName evidence="8">Thrombospondin-like N-terminal domain-containing protein</fullName>
    </recommendedName>
</protein>
<evidence type="ECO:0000256" key="1">
    <source>
        <dbReference type="ARBA" id="ARBA00004498"/>
    </source>
</evidence>
<dbReference type="SMART" id="SM00210">
    <property type="entry name" value="TSPN"/>
    <property type="match status" value="1"/>
</dbReference>
<comment type="caution">
    <text evidence="9">The sequence shown here is derived from an EMBL/GenBank/DDBJ whole genome shotgun (WGS) entry which is preliminary data.</text>
</comment>
<reference evidence="9 10" key="1">
    <citation type="submission" date="2021-06" db="EMBL/GenBank/DDBJ databases">
        <authorList>
            <person name="Palmer J.M."/>
        </authorList>
    </citation>
    <scope>NUCLEOTIDE SEQUENCE [LARGE SCALE GENOMIC DNA]</scope>
    <source>
        <strain evidence="9 10">AS_MEX2019</strain>
        <tissue evidence="9">Muscle</tissue>
    </source>
</reference>
<organism evidence="9 10">
    <name type="scientific">Ameca splendens</name>
    <dbReference type="NCBI Taxonomy" id="208324"/>
    <lineage>
        <taxon>Eukaryota</taxon>
        <taxon>Metazoa</taxon>
        <taxon>Chordata</taxon>
        <taxon>Craniata</taxon>
        <taxon>Vertebrata</taxon>
        <taxon>Euteleostomi</taxon>
        <taxon>Actinopterygii</taxon>
        <taxon>Neopterygii</taxon>
        <taxon>Teleostei</taxon>
        <taxon>Neoteleostei</taxon>
        <taxon>Acanthomorphata</taxon>
        <taxon>Ovalentaria</taxon>
        <taxon>Atherinomorphae</taxon>
        <taxon>Cyprinodontiformes</taxon>
        <taxon>Goodeidae</taxon>
        <taxon>Ameca</taxon>
    </lineage>
</organism>
<comment type="subcellular location">
    <subcellularLocation>
        <location evidence="1">Secreted</location>
        <location evidence="1">Extracellular space</location>
        <location evidence="1">Extracellular matrix</location>
    </subcellularLocation>
</comment>
<keyword evidence="5" id="KW-0677">Repeat</keyword>
<evidence type="ECO:0000256" key="2">
    <source>
        <dbReference type="ARBA" id="ARBA00022525"/>
    </source>
</evidence>
<dbReference type="InterPro" id="IPR050392">
    <property type="entry name" value="Collagen/C1q_domain"/>
</dbReference>
<keyword evidence="3" id="KW-0272">Extracellular matrix</keyword>
<feature type="compositionally biased region" description="Polar residues" evidence="6">
    <location>
        <begin position="47"/>
        <end position="56"/>
    </location>
</feature>
<evidence type="ECO:0000256" key="7">
    <source>
        <dbReference type="SAM" id="SignalP"/>
    </source>
</evidence>